<feature type="compositionally biased region" description="Low complexity" evidence="1">
    <location>
        <begin position="143"/>
        <end position="169"/>
    </location>
</feature>
<name>A0A077WBP7_9FUNG</name>
<dbReference type="OrthoDB" id="438080at2759"/>
<organism evidence="2">
    <name type="scientific">Lichtheimia ramosa</name>
    <dbReference type="NCBI Taxonomy" id="688394"/>
    <lineage>
        <taxon>Eukaryota</taxon>
        <taxon>Fungi</taxon>
        <taxon>Fungi incertae sedis</taxon>
        <taxon>Mucoromycota</taxon>
        <taxon>Mucoromycotina</taxon>
        <taxon>Mucoromycetes</taxon>
        <taxon>Mucorales</taxon>
        <taxon>Lichtheimiaceae</taxon>
        <taxon>Lichtheimia</taxon>
    </lineage>
</organism>
<dbReference type="EMBL" id="LK023314">
    <property type="protein sequence ID" value="CDS04140.1"/>
    <property type="molecule type" value="Genomic_DNA"/>
</dbReference>
<reference evidence="2" key="1">
    <citation type="journal article" date="2014" name="Genome Announc.">
        <title>De novo whole-genome sequence and genome annotation of Lichtheimia ramosa.</title>
        <authorList>
            <person name="Linde J."/>
            <person name="Schwartze V."/>
            <person name="Binder U."/>
            <person name="Lass-Florl C."/>
            <person name="Voigt K."/>
            <person name="Horn F."/>
        </authorList>
    </citation>
    <scope>NUCLEOTIDE SEQUENCE</scope>
    <source>
        <strain evidence="2">JMRC FSU:6197</strain>
    </source>
</reference>
<feature type="region of interest" description="Disordered" evidence="1">
    <location>
        <begin position="143"/>
        <end position="207"/>
    </location>
</feature>
<sequence>MTKTIPTKQSADRAEFLYHASHLLFATCPQLSRFYMSQFQQSLRQQETKASKAIARQMCSRCGQIFVPGLNASVVLKTTKRYRHGIHKSNRHRNQLVYQCHACQHEKWLQGSERDIPKASLLSDDTKTAAASPIVHASPAAAAATTSAAVVTKQSTQQQQKQPSPASSPLKKKKNKKNNLQALIASRKQNETKSPSSFGLDDFLSSL</sequence>
<dbReference type="InterPro" id="IPR007175">
    <property type="entry name" value="Rpr2/Snm1/Rpp21"/>
</dbReference>
<dbReference type="PANTHER" id="PTHR14742:SF3">
    <property type="entry name" value="RIBONUCLEASE MRP PROTEIN SUBUNIT SNM1"/>
    <property type="match status" value="1"/>
</dbReference>
<gene>
    <name evidence="2" type="ORF">LRAMOSA07095</name>
</gene>
<dbReference type="AlphaFoldDB" id="A0A077WBP7"/>
<dbReference type="Gene3D" id="6.20.50.20">
    <property type="match status" value="1"/>
</dbReference>
<evidence type="ECO:0000313" key="2">
    <source>
        <dbReference type="EMBL" id="CDS04140.1"/>
    </source>
</evidence>
<dbReference type="PANTHER" id="PTHR14742">
    <property type="entry name" value="RIBONUCLEASE P SUBUNIT P21"/>
    <property type="match status" value="1"/>
</dbReference>
<protein>
    <submittedName>
        <fullName evidence="2">Uncharacterized protein</fullName>
    </submittedName>
</protein>
<dbReference type="GO" id="GO:0005655">
    <property type="term" value="C:nucleolar ribonuclease P complex"/>
    <property type="evidence" value="ECO:0007669"/>
    <property type="project" value="TreeGrafter"/>
</dbReference>
<dbReference type="GO" id="GO:0008033">
    <property type="term" value="P:tRNA processing"/>
    <property type="evidence" value="ECO:0007669"/>
    <property type="project" value="TreeGrafter"/>
</dbReference>
<proteinExistence type="predicted"/>
<dbReference type="Pfam" id="PF04032">
    <property type="entry name" value="Rpr2"/>
    <property type="match status" value="1"/>
</dbReference>
<evidence type="ECO:0000256" key="1">
    <source>
        <dbReference type="SAM" id="MobiDB-lite"/>
    </source>
</evidence>
<accession>A0A077WBP7</accession>
<feature type="compositionally biased region" description="Low complexity" evidence="1">
    <location>
        <begin position="194"/>
        <end position="207"/>
    </location>
</feature>